<evidence type="ECO:0000256" key="8">
    <source>
        <dbReference type="ARBA" id="ARBA00022723"/>
    </source>
</evidence>
<evidence type="ECO:0000256" key="17">
    <source>
        <dbReference type="ARBA" id="ARBA00025036"/>
    </source>
</evidence>
<evidence type="ECO:0000256" key="2">
    <source>
        <dbReference type="ARBA" id="ARBA00004251"/>
    </source>
</evidence>
<dbReference type="InterPro" id="IPR017850">
    <property type="entry name" value="Alkaline_phosphatase_core_sf"/>
</dbReference>
<keyword evidence="14 21" id="KW-0472">Membrane</keyword>
<dbReference type="SUPFAM" id="SSF53649">
    <property type="entry name" value="Alkaline phosphatase-like"/>
    <property type="match status" value="1"/>
</dbReference>
<reference evidence="23 24" key="1">
    <citation type="journal article" date="2019" name="Mol. Ecol. Resour.">
        <title>Chromosome-level genome assembly of Triplophysa tibetana, a fish adapted to the harsh high-altitude environment of the Tibetan Plateau.</title>
        <authorList>
            <person name="Yang X."/>
            <person name="Liu H."/>
            <person name="Ma Z."/>
            <person name="Zou Y."/>
            <person name="Zou M."/>
            <person name="Mao Y."/>
            <person name="Li X."/>
            <person name="Wang H."/>
            <person name="Chen T."/>
            <person name="Wang W."/>
            <person name="Yang R."/>
        </authorList>
    </citation>
    <scope>NUCLEOTIDE SEQUENCE [LARGE SCALE GENOMIC DNA]</scope>
    <source>
        <strain evidence="23">TTIB1903HZAU</strain>
        <tissue evidence="23">Muscle</tissue>
    </source>
</reference>
<evidence type="ECO:0000256" key="22">
    <source>
        <dbReference type="SAM" id="SignalP"/>
    </source>
</evidence>
<evidence type="ECO:0000256" key="16">
    <source>
        <dbReference type="ARBA" id="ARBA00023180"/>
    </source>
</evidence>
<evidence type="ECO:0000256" key="19">
    <source>
        <dbReference type="ARBA" id="ARBA00031824"/>
    </source>
</evidence>
<comment type="catalytic activity">
    <reaction evidence="20">
        <text>P(1),P(3)-bis(5'-adenosyl) triphosphate + H2O = AMP + ADP + 2 H(+)</text>
        <dbReference type="Rhea" id="RHEA:13893"/>
        <dbReference type="ChEBI" id="CHEBI:15377"/>
        <dbReference type="ChEBI" id="CHEBI:15378"/>
        <dbReference type="ChEBI" id="CHEBI:58529"/>
        <dbReference type="ChEBI" id="CHEBI:456215"/>
        <dbReference type="ChEBI" id="CHEBI:456216"/>
        <dbReference type="EC" id="3.6.1.29"/>
    </reaction>
</comment>
<evidence type="ECO:0000256" key="5">
    <source>
        <dbReference type="ARBA" id="ARBA00022475"/>
    </source>
</evidence>
<gene>
    <name evidence="23" type="ORF">E1301_Tti019504</name>
</gene>
<evidence type="ECO:0000256" key="4">
    <source>
        <dbReference type="ARBA" id="ARBA00012377"/>
    </source>
</evidence>
<evidence type="ECO:0000313" key="24">
    <source>
        <dbReference type="Proteomes" id="UP000324632"/>
    </source>
</evidence>
<dbReference type="GO" id="GO:0005886">
    <property type="term" value="C:plasma membrane"/>
    <property type="evidence" value="ECO:0007669"/>
    <property type="project" value="UniProtKB-SubCell"/>
</dbReference>
<dbReference type="EC" id="3.6.1.29" evidence="4"/>
<feature type="signal peptide" evidence="22">
    <location>
        <begin position="1"/>
        <end position="19"/>
    </location>
</feature>
<keyword evidence="5" id="KW-1003">Cell membrane</keyword>
<evidence type="ECO:0000256" key="6">
    <source>
        <dbReference type="ARBA" id="ARBA00022692"/>
    </source>
</evidence>
<keyword evidence="15" id="KW-1015">Disulfide bond</keyword>
<evidence type="ECO:0000256" key="14">
    <source>
        <dbReference type="ARBA" id="ARBA00023136"/>
    </source>
</evidence>
<dbReference type="InterPro" id="IPR002591">
    <property type="entry name" value="Phosphodiest/P_Trfase"/>
</dbReference>
<comment type="function">
    <text evidence="17">Hydrolyzes extracellular Ap3A into AMP and ADP, and Ap4A into AMP and ATP. Ap3A and Ap4A are diadenosine polyphosphates thought to induce proliferation of vascular smooth muscle cells. Acts as a procoagulant, mediating platelet aggregation at the site of nascent thrombus via release of ADP from Ap3A and activation of ADP receptors.</text>
</comment>
<evidence type="ECO:0000256" key="3">
    <source>
        <dbReference type="ARBA" id="ARBA00010594"/>
    </source>
</evidence>
<dbReference type="Pfam" id="PF01663">
    <property type="entry name" value="Phosphodiest"/>
    <property type="match status" value="1"/>
</dbReference>
<comment type="caution">
    <text evidence="23">The sequence shown here is derived from an EMBL/GenBank/DDBJ whole genome shotgun (WGS) entry which is preliminary data.</text>
</comment>
<evidence type="ECO:0000256" key="13">
    <source>
        <dbReference type="ARBA" id="ARBA00023084"/>
    </source>
</evidence>
<keyword evidence="12 21" id="KW-1133">Transmembrane helix</keyword>
<keyword evidence="6 21" id="KW-0812">Transmembrane</keyword>
<dbReference type="GO" id="GO:0046872">
    <property type="term" value="F:metal ion binding"/>
    <property type="evidence" value="ECO:0007669"/>
    <property type="project" value="UniProtKB-KW"/>
</dbReference>
<keyword evidence="13" id="KW-0094">Blood coagulation</keyword>
<comment type="similarity">
    <text evidence="3">Belongs to the nucleotide pyrophosphatase/phosphodiesterase family.</text>
</comment>
<dbReference type="CDD" id="cd16018">
    <property type="entry name" value="Enpp"/>
    <property type="match status" value="1"/>
</dbReference>
<evidence type="ECO:0000256" key="12">
    <source>
        <dbReference type="ARBA" id="ARBA00022989"/>
    </source>
</evidence>
<evidence type="ECO:0000256" key="11">
    <source>
        <dbReference type="ARBA" id="ARBA00022833"/>
    </source>
</evidence>
<dbReference type="OrthoDB" id="415411at2759"/>
<evidence type="ECO:0000256" key="9">
    <source>
        <dbReference type="ARBA" id="ARBA00022729"/>
    </source>
</evidence>
<evidence type="ECO:0000256" key="10">
    <source>
        <dbReference type="ARBA" id="ARBA00022801"/>
    </source>
</evidence>
<protein>
    <recommendedName>
        <fullName evidence="4">bis(5'-adenosyl)-triphosphatase</fullName>
        <ecNumber evidence="4">3.6.1.29</ecNumber>
    </recommendedName>
    <alternativeName>
        <fullName evidence="19">AP3A hydrolase</fullName>
    </alternativeName>
    <alternativeName>
        <fullName evidence="18">Ectonucleotide pyrophosphatase/phosphodiesterase family member 4</fullName>
    </alternativeName>
</protein>
<organism evidence="23 24">
    <name type="scientific">Triplophysa tibetana</name>
    <dbReference type="NCBI Taxonomy" id="1572043"/>
    <lineage>
        <taxon>Eukaryota</taxon>
        <taxon>Metazoa</taxon>
        <taxon>Chordata</taxon>
        <taxon>Craniata</taxon>
        <taxon>Vertebrata</taxon>
        <taxon>Euteleostomi</taxon>
        <taxon>Actinopterygii</taxon>
        <taxon>Neopterygii</taxon>
        <taxon>Teleostei</taxon>
        <taxon>Ostariophysi</taxon>
        <taxon>Cypriniformes</taxon>
        <taxon>Nemacheilidae</taxon>
        <taxon>Triplophysa</taxon>
    </lineage>
</organism>
<keyword evidence="24" id="KW-1185">Reference proteome</keyword>
<dbReference type="GO" id="GO:0007596">
    <property type="term" value="P:blood coagulation"/>
    <property type="evidence" value="ECO:0007669"/>
    <property type="project" value="UniProtKB-KW"/>
</dbReference>
<sequence length="460" mass="51687">MQTSGLLCVLLIWTRLSSSLPSGNGSESGGDTTPLLLVSFDGFRADYLKHYTFPNLEKFFSSGLLVHELTNVFTTKTFPNHYSLVTGLYAESHGILASMMYDPATKKNFSIQNDSDPFWWNRAKPIWVSVEEAGYRAASAMWPGSDVNIQNHTLEYSFRYNSRVSFSERLGNLTQWMTENRAVKFAALYWEEPDRSGHLYGPENTKEMRRVLSEVDDLVGLLMEQLNTTGLWGKINVIITSDHGMTQCSEDRLIVLDKCVSPDSYRLVDLTPVAAIIPLKDNVTVYTNLSGCHSHMKVYLKDTLPDRLHYKNNERTQPIILVADEGWTIVKHGSLPRLGDHGYDNTLPSMHPFLAAHGPAFRPGYTMLSLNSVDLYPLMCHLIGIPPMPNNGSFARVRCVLAHEQCSELALAVGAVIGVLIILTTFTCLFRLMKNRDVSSARPFARLELDEDDDDEPLLE</sequence>
<keyword evidence="10" id="KW-0378">Hydrolase</keyword>
<dbReference type="Gene3D" id="3.30.1360.180">
    <property type="match status" value="1"/>
</dbReference>
<keyword evidence="8" id="KW-0479">Metal-binding</keyword>
<dbReference type="Proteomes" id="UP000324632">
    <property type="component" value="Chromosome 15"/>
</dbReference>
<comment type="cofactor">
    <cofactor evidence="1">
        <name>Zn(2+)</name>
        <dbReference type="ChEBI" id="CHEBI:29105"/>
    </cofactor>
</comment>
<accession>A0A5A9NTR8</accession>
<evidence type="ECO:0000256" key="15">
    <source>
        <dbReference type="ARBA" id="ARBA00023157"/>
    </source>
</evidence>
<feature type="chain" id="PRO_5023016977" description="bis(5'-adenosyl)-triphosphatase" evidence="22">
    <location>
        <begin position="20"/>
        <end position="460"/>
    </location>
</feature>
<evidence type="ECO:0000256" key="1">
    <source>
        <dbReference type="ARBA" id="ARBA00001947"/>
    </source>
</evidence>
<dbReference type="PANTHER" id="PTHR10151">
    <property type="entry name" value="ECTONUCLEOTIDE PYROPHOSPHATASE/PHOSPHODIESTERASE"/>
    <property type="match status" value="1"/>
</dbReference>
<name>A0A5A9NTR8_9TELE</name>
<feature type="transmembrane region" description="Helical" evidence="21">
    <location>
        <begin position="409"/>
        <end position="432"/>
    </location>
</feature>
<evidence type="ECO:0000256" key="18">
    <source>
        <dbReference type="ARBA" id="ARBA00031114"/>
    </source>
</evidence>
<dbReference type="PANTHER" id="PTHR10151:SF79">
    <property type="entry name" value="BIS(5'-ADENOSYL)-TRIPHOSPHATASE ENPP4"/>
    <property type="match status" value="1"/>
</dbReference>
<dbReference type="AlphaFoldDB" id="A0A5A9NTR8"/>
<dbReference type="Gene3D" id="3.40.720.10">
    <property type="entry name" value="Alkaline Phosphatase, subunit A"/>
    <property type="match status" value="1"/>
</dbReference>
<keyword evidence="16" id="KW-0325">Glycoprotein</keyword>
<evidence type="ECO:0000313" key="23">
    <source>
        <dbReference type="EMBL" id="KAA0711637.1"/>
    </source>
</evidence>
<keyword evidence="11" id="KW-0862">Zinc</keyword>
<proteinExistence type="inferred from homology"/>
<dbReference type="GO" id="GO:0047710">
    <property type="term" value="F:bis(5'-adenosyl)-triphosphatase activity"/>
    <property type="evidence" value="ECO:0007669"/>
    <property type="project" value="UniProtKB-EC"/>
</dbReference>
<evidence type="ECO:0000256" key="20">
    <source>
        <dbReference type="ARBA" id="ARBA00047780"/>
    </source>
</evidence>
<keyword evidence="9 22" id="KW-0732">Signal</keyword>
<comment type="subcellular location">
    <subcellularLocation>
        <location evidence="2">Cell membrane</location>
        <topology evidence="2">Single-pass type I membrane protein</topology>
    </subcellularLocation>
</comment>
<evidence type="ECO:0000256" key="7">
    <source>
        <dbReference type="ARBA" id="ARBA00022696"/>
    </source>
</evidence>
<keyword evidence="7" id="KW-0356">Hemostasis</keyword>
<evidence type="ECO:0000256" key="21">
    <source>
        <dbReference type="SAM" id="Phobius"/>
    </source>
</evidence>
<dbReference type="EMBL" id="SOYY01000015">
    <property type="protein sequence ID" value="KAA0711637.1"/>
    <property type="molecule type" value="Genomic_DNA"/>
</dbReference>